<proteinExistence type="predicted"/>
<dbReference type="EMBL" id="SEKV01000145">
    <property type="protein sequence ID" value="TFY62993.1"/>
    <property type="molecule type" value="Genomic_DNA"/>
</dbReference>
<evidence type="ECO:0000256" key="1">
    <source>
        <dbReference type="SAM" id="MobiDB-lite"/>
    </source>
</evidence>
<feature type="region of interest" description="Disordered" evidence="1">
    <location>
        <begin position="1"/>
        <end position="39"/>
    </location>
</feature>
<organism evidence="2 3">
    <name type="scientific">Rhodofomes roseus</name>
    <dbReference type="NCBI Taxonomy" id="34475"/>
    <lineage>
        <taxon>Eukaryota</taxon>
        <taxon>Fungi</taxon>
        <taxon>Dikarya</taxon>
        <taxon>Basidiomycota</taxon>
        <taxon>Agaricomycotina</taxon>
        <taxon>Agaricomycetes</taxon>
        <taxon>Polyporales</taxon>
        <taxon>Rhodofomes</taxon>
    </lineage>
</organism>
<evidence type="ECO:0000313" key="2">
    <source>
        <dbReference type="EMBL" id="TFY62993.1"/>
    </source>
</evidence>
<feature type="compositionally biased region" description="Basic and acidic residues" evidence="1">
    <location>
        <begin position="10"/>
        <end position="23"/>
    </location>
</feature>
<protein>
    <submittedName>
        <fullName evidence="2">Uncharacterized protein</fullName>
    </submittedName>
</protein>
<evidence type="ECO:0000313" key="3">
    <source>
        <dbReference type="Proteomes" id="UP000298390"/>
    </source>
</evidence>
<comment type="caution">
    <text evidence="2">The sequence shown here is derived from an EMBL/GenBank/DDBJ whole genome shotgun (WGS) entry which is preliminary data.</text>
</comment>
<dbReference type="Proteomes" id="UP000298390">
    <property type="component" value="Unassembled WGS sequence"/>
</dbReference>
<reference evidence="2 3" key="1">
    <citation type="submission" date="2019-01" db="EMBL/GenBank/DDBJ databases">
        <title>Genome sequencing of the rare red list fungi Fomitopsis rosea.</title>
        <authorList>
            <person name="Buettner E."/>
            <person name="Kellner H."/>
        </authorList>
    </citation>
    <scope>NUCLEOTIDE SEQUENCE [LARGE SCALE GENOMIC DNA]</scope>
    <source>
        <strain evidence="2 3">DSM 105464</strain>
    </source>
</reference>
<dbReference type="AlphaFoldDB" id="A0A4Y9YMR5"/>
<sequence length="67" mass="7690">MAYAMSNVKGPKDPRRVYTHEDYNGPNNPGTKEGRRSIKLSTERCPWRGCKIHPSRTSRTQDIDEQA</sequence>
<name>A0A4Y9YMR5_9APHY</name>
<gene>
    <name evidence="2" type="ORF">EVJ58_g3516</name>
</gene>
<accession>A0A4Y9YMR5</accession>